<protein>
    <submittedName>
        <fullName evidence="1">Uncharacterized protein</fullName>
    </submittedName>
</protein>
<organism evidence="1 2">
    <name type="scientific">Albula glossodonta</name>
    <name type="common">roundjaw bonefish</name>
    <dbReference type="NCBI Taxonomy" id="121402"/>
    <lineage>
        <taxon>Eukaryota</taxon>
        <taxon>Metazoa</taxon>
        <taxon>Chordata</taxon>
        <taxon>Craniata</taxon>
        <taxon>Vertebrata</taxon>
        <taxon>Euteleostomi</taxon>
        <taxon>Actinopterygii</taxon>
        <taxon>Neopterygii</taxon>
        <taxon>Teleostei</taxon>
        <taxon>Albuliformes</taxon>
        <taxon>Albulidae</taxon>
        <taxon>Albula</taxon>
    </lineage>
</organism>
<dbReference type="Proteomes" id="UP000824540">
    <property type="component" value="Unassembled WGS sequence"/>
</dbReference>
<sequence>MPPAPPDRMGLEPETDPGRIMKAKITPMAEAIRVVTKKKSMAQPPSFPRALGSILAAPETRLHTTSGIMIIFSRRMRSSPGKPKPINTPIMTPATVRITRRLANIILFTFSDNSSWGFRWWPDTPLASVSPGSSSSAPDLAQSPPEFRKTLSCCWVTPPHRGGGGGGAGEADRASACELTGNRGTVQRSLRSVPVSNHIVSTNPNDFAYNSVRKVICGRTAGRLITMKLGASAPPLSLHSCARRVAGIGFCSSWREGAIPAGTLDRAR</sequence>
<gene>
    <name evidence="1" type="ORF">JZ751_021791</name>
</gene>
<proteinExistence type="predicted"/>
<accession>A0A8T2MS24</accession>
<dbReference type="EMBL" id="JAFBMS010000432">
    <property type="protein sequence ID" value="KAG9330905.1"/>
    <property type="molecule type" value="Genomic_DNA"/>
</dbReference>
<evidence type="ECO:0000313" key="2">
    <source>
        <dbReference type="Proteomes" id="UP000824540"/>
    </source>
</evidence>
<reference evidence="1" key="1">
    <citation type="thesis" date="2021" institute="BYU ScholarsArchive" country="Provo, UT, USA">
        <title>Applications of and Algorithms for Genome Assembly and Genomic Analyses with an Emphasis on Marine Teleosts.</title>
        <authorList>
            <person name="Pickett B.D."/>
        </authorList>
    </citation>
    <scope>NUCLEOTIDE SEQUENCE</scope>
    <source>
        <strain evidence="1">HI-2016</strain>
    </source>
</reference>
<keyword evidence="2" id="KW-1185">Reference proteome</keyword>
<dbReference type="AlphaFoldDB" id="A0A8T2MS24"/>
<comment type="caution">
    <text evidence="1">The sequence shown here is derived from an EMBL/GenBank/DDBJ whole genome shotgun (WGS) entry which is preliminary data.</text>
</comment>
<name>A0A8T2MS24_9TELE</name>
<evidence type="ECO:0000313" key="1">
    <source>
        <dbReference type="EMBL" id="KAG9330905.1"/>
    </source>
</evidence>